<name>A0A147EUQ8_MICTE</name>
<dbReference type="AlphaFoldDB" id="A0A147EUQ8"/>
<feature type="transmembrane region" description="Helical" evidence="1">
    <location>
        <begin position="56"/>
        <end position="80"/>
    </location>
</feature>
<evidence type="ECO:0000256" key="1">
    <source>
        <dbReference type="SAM" id="Phobius"/>
    </source>
</evidence>
<dbReference type="Proteomes" id="UP000075025">
    <property type="component" value="Unassembled WGS sequence"/>
</dbReference>
<protein>
    <submittedName>
        <fullName evidence="2">Uncharacterized protein</fullName>
    </submittedName>
</protein>
<feature type="transmembrane region" description="Helical" evidence="1">
    <location>
        <begin position="92"/>
        <end position="110"/>
    </location>
</feature>
<keyword evidence="1" id="KW-0472">Membrane</keyword>
<reference evidence="2 3" key="1">
    <citation type="journal article" date="2016" name="Front. Microbiol.">
        <title>Genomic Resource of Rice Seed Associated Bacteria.</title>
        <authorList>
            <person name="Midha S."/>
            <person name="Bansal K."/>
            <person name="Sharma S."/>
            <person name="Kumar N."/>
            <person name="Patil P.P."/>
            <person name="Chaudhry V."/>
            <person name="Patil P.B."/>
        </authorList>
    </citation>
    <scope>NUCLEOTIDE SEQUENCE [LARGE SCALE GENOMIC DNA]</scope>
    <source>
        <strain evidence="2 3">NS220</strain>
    </source>
</reference>
<feature type="transmembrane region" description="Helical" evidence="1">
    <location>
        <begin position="20"/>
        <end position="44"/>
    </location>
</feature>
<gene>
    <name evidence="2" type="ORF">NS220_14240</name>
</gene>
<feature type="transmembrane region" description="Helical" evidence="1">
    <location>
        <begin position="122"/>
        <end position="141"/>
    </location>
</feature>
<organism evidence="2 3">
    <name type="scientific">Microbacterium testaceum</name>
    <name type="common">Aureobacterium testaceum</name>
    <name type="synonym">Brevibacterium testaceum</name>
    <dbReference type="NCBI Taxonomy" id="2033"/>
    <lineage>
        <taxon>Bacteria</taxon>
        <taxon>Bacillati</taxon>
        <taxon>Actinomycetota</taxon>
        <taxon>Actinomycetes</taxon>
        <taxon>Micrococcales</taxon>
        <taxon>Microbacteriaceae</taxon>
        <taxon>Microbacterium</taxon>
    </lineage>
</organism>
<feature type="transmembrane region" description="Helical" evidence="1">
    <location>
        <begin position="147"/>
        <end position="169"/>
    </location>
</feature>
<sequence>MQSSPATDVAVAFETDWAPWGFGLAIAILVLAIVWASVNGYVAAAVSDGLEDRAATAAWAVWGLFSLASLTALLVVPGMIMRHIPSQPDVAWVFYPSLAGAAALGIWGLLSDIRLMRWSRWIGALSLALGALAGAATDWLNRVASSIPTSVPALIGLIILGAIVLILWARER</sequence>
<proteinExistence type="predicted"/>
<dbReference type="RefSeq" id="WP_058624685.1">
    <property type="nucleotide sequence ID" value="NZ_LDRT01000109.1"/>
</dbReference>
<keyword evidence="1" id="KW-0812">Transmembrane</keyword>
<comment type="caution">
    <text evidence="2">The sequence shown here is derived from an EMBL/GenBank/DDBJ whole genome shotgun (WGS) entry which is preliminary data.</text>
</comment>
<dbReference type="PATRIC" id="fig|2033.6.peg.242"/>
<dbReference type="EMBL" id="LDRT01000109">
    <property type="protein sequence ID" value="KTR92596.1"/>
    <property type="molecule type" value="Genomic_DNA"/>
</dbReference>
<evidence type="ECO:0000313" key="2">
    <source>
        <dbReference type="EMBL" id="KTR92596.1"/>
    </source>
</evidence>
<evidence type="ECO:0000313" key="3">
    <source>
        <dbReference type="Proteomes" id="UP000075025"/>
    </source>
</evidence>
<accession>A0A147EUQ8</accession>
<keyword evidence="1" id="KW-1133">Transmembrane helix</keyword>